<name>A0A841HS87_9GAMM</name>
<evidence type="ECO:0000313" key="2">
    <source>
        <dbReference type="EMBL" id="MBB6095633.1"/>
    </source>
</evidence>
<gene>
    <name evidence="2" type="ORF">HNQ60_004524</name>
</gene>
<proteinExistence type="predicted"/>
<protein>
    <recommendedName>
        <fullName evidence="4">Nucleoside 2-deoxyribosyltransferase</fullName>
    </recommendedName>
</protein>
<evidence type="ECO:0000313" key="3">
    <source>
        <dbReference type="Proteomes" id="UP000588068"/>
    </source>
</evidence>
<comment type="caution">
    <text evidence="2">The sequence shown here is derived from an EMBL/GenBank/DDBJ whole genome shotgun (WGS) entry which is preliminary data.</text>
</comment>
<sequence>MTGRPKQSTTLASRKRRSAAKETVGIAQSDPEQRRYLAGVRINLAKRLPAERAKRAAAVAAEAEAALARALAAPLPVVEHKTRPIQGPKPFVFVLMPFHEQFDDVYKVGIKEACESINAYCERVDEQIFEERILDRIYNQIVKADVIVADMTGRNPNVFYEVGFAHALGKRTILLTQSADDIPFDLKHFPHIVYEGKISQLREKLKKRVAWAVASIHSTGTVPDHPRLRYLIQGTQLHFDAKAHIIEYFDDDSKNLVRICQLDIFNDSDAVIDTSQLQLSLVLEHYTGRTAVNLGGGKYRHLLPALGDIFPGACVSSKLSIEPTSSAPHKVLTSKGVPAELHEISRFGRRLIEFRLVLVRRESLEFLVRWGR</sequence>
<feature type="region of interest" description="Disordered" evidence="1">
    <location>
        <begin position="1"/>
        <end position="26"/>
    </location>
</feature>
<organism evidence="2 3">
    <name type="scientific">Povalibacter uvarum</name>
    <dbReference type="NCBI Taxonomy" id="732238"/>
    <lineage>
        <taxon>Bacteria</taxon>
        <taxon>Pseudomonadati</taxon>
        <taxon>Pseudomonadota</taxon>
        <taxon>Gammaproteobacteria</taxon>
        <taxon>Steroidobacterales</taxon>
        <taxon>Steroidobacteraceae</taxon>
        <taxon>Povalibacter</taxon>
    </lineage>
</organism>
<dbReference type="Gene3D" id="3.40.50.450">
    <property type="match status" value="1"/>
</dbReference>
<dbReference type="SUPFAM" id="SSF52309">
    <property type="entry name" value="N-(deoxy)ribosyltransferase-like"/>
    <property type="match status" value="1"/>
</dbReference>
<dbReference type="EMBL" id="JACHHZ010000006">
    <property type="protein sequence ID" value="MBB6095633.1"/>
    <property type="molecule type" value="Genomic_DNA"/>
</dbReference>
<dbReference type="Proteomes" id="UP000588068">
    <property type="component" value="Unassembled WGS sequence"/>
</dbReference>
<keyword evidence="3" id="KW-1185">Reference proteome</keyword>
<feature type="compositionally biased region" description="Polar residues" evidence="1">
    <location>
        <begin position="1"/>
        <end position="12"/>
    </location>
</feature>
<dbReference type="RefSeq" id="WP_184335037.1">
    <property type="nucleotide sequence ID" value="NZ_JACHHZ010000006.1"/>
</dbReference>
<dbReference type="AlphaFoldDB" id="A0A841HS87"/>
<accession>A0A841HS87</accession>
<evidence type="ECO:0000256" key="1">
    <source>
        <dbReference type="SAM" id="MobiDB-lite"/>
    </source>
</evidence>
<evidence type="ECO:0008006" key="4">
    <source>
        <dbReference type="Google" id="ProtNLM"/>
    </source>
</evidence>
<reference evidence="2 3" key="1">
    <citation type="submission" date="2020-08" db="EMBL/GenBank/DDBJ databases">
        <title>Genomic Encyclopedia of Type Strains, Phase IV (KMG-IV): sequencing the most valuable type-strain genomes for metagenomic binning, comparative biology and taxonomic classification.</title>
        <authorList>
            <person name="Goeker M."/>
        </authorList>
    </citation>
    <scope>NUCLEOTIDE SEQUENCE [LARGE SCALE GENOMIC DNA]</scope>
    <source>
        <strain evidence="2 3">DSM 26723</strain>
    </source>
</reference>